<dbReference type="AlphaFoldDB" id="A0A0D2GG37"/>
<dbReference type="Gene3D" id="3.30.200.20">
    <property type="entry name" value="Phosphorylase Kinase, domain 1"/>
    <property type="match status" value="1"/>
</dbReference>
<evidence type="ECO:0000259" key="1">
    <source>
        <dbReference type="PROSITE" id="PS50011"/>
    </source>
</evidence>
<organism evidence="2 3">
    <name type="scientific">Phialophora macrospora</name>
    <dbReference type="NCBI Taxonomy" id="1851006"/>
    <lineage>
        <taxon>Eukaryota</taxon>
        <taxon>Fungi</taxon>
        <taxon>Dikarya</taxon>
        <taxon>Ascomycota</taxon>
        <taxon>Pezizomycotina</taxon>
        <taxon>Eurotiomycetes</taxon>
        <taxon>Chaetothyriomycetidae</taxon>
        <taxon>Chaetothyriales</taxon>
        <taxon>Herpotrichiellaceae</taxon>
        <taxon>Phialophora</taxon>
    </lineage>
</organism>
<dbReference type="Gene3D" id="1.10.510.10">
    <property type="entry name" value="Transferase(Phosphotransferase) domain 1"/>
    <property type="match status" value="2"/>
</dbReference>
<dbReference type="HOGENOM" id="CLU_312157_0_0_1"/>
<dbReference type="InterPro" id="IPR011009">
    <property type="entry name" value="Kinase-like_dom_sf"/>
</dbReference>
<dbReference type="Pfam" id="PF00069">
    <property type="entry name" value="Pkinase"/>
    <property type="match status" value="1"/>
</dbReference>
<evidence type="ECO:0000313" key="3">
    <source>
        <dbReference type="Proteomes" id="UP000054266"/>
    </source>
</evidence>
<name>A0A0D2GG37_9EURO</name>
<dbReference type="InterPro" id="IPR000719">
    <property type="entry name" value="Prot_kinase_dom"/>
</dbReference>
<keyword evidence="3" id="KW-1185">Reference proteome</keyword>
<dbReference type="EMBL" id="KN846957">
    <property type="protein sequence ID" value="KIW71202.1"/>
    <property type="molecule type" value="Genomic_DNA"/>
</dbReference>
<dbReference type="PROSITE" id="PS50011">
    <property type="entry name" value="PROTEIN_KINASE_DOM"/>
    <property type="match status" value="1"/>
</dbReference>
<accession>A0A0D2GG37</accession>
<proteinExistence type="predicted"/>
<evidence type="ECO:0000313" key="2">
    <source>
        <dbReference type="EMBL" id="KIW71204.1"/>
    </source>
</evidence>
<sequence length="994" mass="112105">MPSSLFLEELVRQLAAKREKSISGHYFVTRASLEELLTSQTITRAVAELECLPEDRINLPQTVEHELLVTFAILLWIHQPAAIVKLRRSGHHDRNLPLSEAEADLVPECGAIFYQEQFPFIPHFFRLGGDRDIKPSVILPFIRQVGTIDTGGHGAITKVEIHPSLQDFKPRPDGPVVVIRKTLRQRGSRTHQQTLFENEKRSLKLLHCLKHPNIVPFLGAYVHGQDFCFLFPLIDTDLASFFEQPRRYGDFEHDFTFFSALHGLASAMSQVHDIRLQANADGLDFSGVGYHHDLRPANVLVNSSTFILADFGMGSLKAVEQGSQTPWKAGTGDYLAPECMDEEDFVHQDVGRAIDVWAFGCLIADVATFIQYGNAGLTRFRDSRLSARGQTNWATTYFYNERGYAKEAVLDWLRTLAFKGHNPAISQPLCHLVQDVLTPASERPRIATVAARLANLSVKAHFFAVLDTLTSMLEAPEPAALAGRHSMKIWFERERFRAFGNVLYLYGSDPDAPNPDISEKTQEMCVKAMVQLFRRLPRAEDAAEIPQNAAAPSDNHAGYANKMAHLPSSEIVKSEATTVLEADVQNLTQQLWDLLPEAQLKRVETIWVNSMLEVEDIDVLDRLERALGSERSRIYQEGAAMAMMKRIRLEMAHDPVSRVELKKIEIPFGRVHETEKRYGHQLGTLQRSQDSDETTPVMIECMYYNPNWEKISASERAAVMALKAQGFNVTPVPRSLRILHCLGFYEQPNRYGFVYQAPQPHTRLTTTLNGLLIQSARQATKDPHLNQPFLGDKYHLAHALAETIMEFHSIGWLHENLHSNNVVFFHAESGGSGMMITPDGGTIITQPYVVGLNKSRPGGQAWHTEGPDPSADFQNYQHPDYAVTKHFRNSYDYYSLGLVLLEIGLWTPLMGWKNNPKYIRLTPAAFRDALVETYVPRLGPRMGKVYRDIVKLLLTDGLDNKPTRIPDPDQEREVFNQFFDRVLAPLAALSGGFL</sequence>
<dbReference type="SUPFAM" id="SSF56112">
    <property type="entry name" value="Protein kinase-like (PK-like)"/>
    <property type="match status" value="2"/>
</dbReference>
<dbReference type="PANTHER" id="PTHR37542">
    <property type="entry name" value="HELO DOMAIN-CONTAINING PROTEIN-RELATED"/>
    <property type="match status" value="1"/>
</dbReference>
<dbReference type="PANTHER" id="PTHR37542:SF3">
    <property type="entry name" value="PRION-INHIBITION AND PROPAGATION HELO DOMAIN-CONTAINING PROTEIN"/>
    <property type="match status" value="1"/>
</dbReference>
<dbReference type="GO" id="GO:0005524">
    <property type="term" value="F:ATP binding"/>
    <property type="evidence" value="ECO:0007669"/>
    <property type="project" value="InterPro"/>
</dbReference>
<dbReference type="GO" id="GO:0004672">
    <property type="term" value="F:protein kinase activity"/>
    <property type="evidence" value="ECO:0007669"/>
    <property type="project" value="InterPro"/>
</dbReference>
<dbReference type="EMBL" id="KN846957">
    <property type="protein sequence ID" value="KIW71204.1"/>
    <property type="molecule type" value="Genomic_DNA"/>
</dbReference>
<gene>
    <name evidence="2" type="ORF">PV04_03397</name>
</gene>
<protein>
    <recommendedName>
        <fullName evidence="1">Protein kinase domain-containing protein</fullName>
    </recommendedName>
</protein>
<reference evidence="2 3" key="1">
    <citation type="submission" date="2015-01" db="EMBL/GenBank/DDBJ databases">
        <title>The Genome Sequence of Capronia semiimmersa CBS27337.</title>
        <authorList>
            <consortium name="The Broad Institute Genomics Platform"/>
            <person name="Cuomo C."/>
            <person name="de Hoog S."/>
            <person name="Gorbushina A."/>
            <person name="Stielow B."/>
            <person name="Teixiera M."/>
            <person name="Abouelleil A."/>
            <person name="Chapman S.B."/>
            <person name="Priest M."/>
            <person name="Young S.K."/>
            <person name="Wortman J."/>
            <person name="Nusbaum C."/>
            <person name="Birren B."/>
        </authorList>
    </citation>
    <scope>NUCLEOTIDE SEQUENCE [LARGE SCALE GENOMIC DNA]</scope>
    <source>
        <strain evidence="2 3">CBS 27337</strain>
    </source>
</reference>
<dbReference type="EMBL" id="KN846957">
    <property type="protein sequence ID" value="KIW71203.1"/>
    <property type="molecule type" value="Genomic_DNA"/>
</dbReference>
<dbReference type="STRING" id="5601.A0A0D2GG37"/>
<feature type="domain" description="Protein kinase" evidence="1">
    <location>
        <begin position="142"/>
        <end position="464"/>
    </location>
</feature>
<dbReference type="Proteomes" id="UP000054266">
    <property type="component" value="Unassembled WGS sequence"/>
</dbReference>